<sequence length="426" mass="47120">MFYNFVGSSLHLGCLLLLLCSALAFQNHAPLRSRRFSAQAASVPSQKPLLGSSVDALGSFQLRGSQSEQSEINGGDDIKGERRASAKRFALATLASVATFALGPAVPTTIREMQRGQPLGQAVTAAVRRENSASAMGVRSITSMSRAEKMATVPVFMVTTGGGWAFRVPAGLDKAPAMDKLRRARGAKDNLTAVLLFFDPDEAMAHAQEMLAANRPGIDASLKVMDLREAWALVNRPEQYSISGQNKRLRYYFCPSWRQLRMAKNEGFEHYKGERRFIRMNRHRALFRWWRGRTYQAKGFEAAKKVMKEQDTWLKAFELVGYEMSNPNAFQVERVGRAAGKFALPVFEVEGLVATIDGKAVRPLFLDGDEVKDAWVDAVYQKMLNVRAGGGVNIYMRYIALMKICTPVCVTAVSHTSPCAFGVVVF</sequence>
<gene>
    <name evidence="2" type="ORF">HAKA00212_LOCUS11224</name>
</gene>
<organism evidence="2">
    <name type="scientific">Heterosigma akashiwo</name>
    <name type="common">Chromophytic alga</name>
    <name type="synonym">Heterosigma carterae</name>
    <dbReference type="NCBI Taxonomy" id="2829"/>
    <lineage>
        <taxon>Eukaryota</taxon>
        <taxon>Sar</taxon>
        <taxon>Stramenopiles</taxon>
        <taxon>Ochrophyta</taxon>
        <taxon>Raphidophyceae</taxon>
        <taxon>Chattonellales</taxon>
        <taxon>Chattonellaceae</taxon>
        <taxon>Heterosigma</taxon>
    </lineage>
</organism>
<protein>
    <recommendedName>
        <fullName evidence="3">Thioredoxin-like fold domain-containing protein</fullName>
    </recommendedName>
</protein>
<keyword evidence="1" id="KW-0732">Signal</keyword>
<proteinExistence type="predicted"/>
<feature type="chain" id="PRO_5030790573" description="Thioredoxin-like fold domain-containing protein" evidence="1">
    <location>
        <begin position="25"/>
        <end position="426"/>
    </location>
</feature>
<dbReference type="Gene3D" id="3.40.1350.100">
    <property type="match status" value="1"/>
</dbReference>
<feature type="signal peptide" evidence="1">
    <location>
        <begin position="1"/>
        <end position="24"/>
    </location>
</feature>
<evidence type="ECO:0000313" key="2">
    <source>
        <dbReference type="EMBL" id="CAE0632515.1"/>
    </source>
</evidence>
<dbReference type="AlphaFoldDB" id="A0A7S3XUD4"/>
<name>A0A7S3XUD4_HETAK</name>
<evidence type="ECO:0008006" key="3">
    <source>
        <dbReference type="Google" id="ProtNLM"/>
    </source>
</evidence>
<accession>A0A7S3XUD4</accession>
<reference evidence="2" key="1">
    <citation type="submission" date="2021-01" db="EMBL/GenBank/DDBJ databases">
        <authorList>
            <person name="Corre E."/>
            <person name="Pelletier E."/>
            <person name="Niang G."/>
            <person name="Scheremetjew M."/>
            <person name="Finn R."/>
            <person name="Kale V."/>
            <person name="Holt S."/>
            <person name="Cochrane G."/>
            <person name="Meng A."/>
            <person name="Brown T."/>
            <person name="Cohen L."/>
        </authorList>
    </citation>
    <scope>NUCLEOTIDE SEQUENCE</scope>
    <source>
        <strain evidence="2">CCMP3107</strain>
    </source>
</reference>
<evidence type="ECO:0000256" key="1">
    <source>
        <dbReference type="SAM" id="SignalP"/>
    </source>
</evidence>
<dbReference type="EMBL" id="HBIU01024160">
    <property type="protein sequence ID" value="CAE0632515.1"/>
    <property type="molecule type" value="Transcribed_RNA"/>
</dbReference>